<feature type="domain" description="Ribosomal protein mS38 C-terminal" evidence="1">
    <location>
        <begin position="109"/>
        <end position="142"/>
    </location>
</feature>
<protein>
    <recommendedName>
        <fullName evidence="1">Ribosomal protein mS38 C-terminal domain-containing protein</fullName>
    </recommendedName>
</protein>
<reference evidence="2 3" key="1">
    <citation type="submission" date="2022-12" db="EMBL/GenBank/DDBJ databases">
        <title>Chromosome-level genome assembly of true bugs.</title>
        <authorList>
            <person name="Ma L."/>
            <person name="Li H."/>
        </authorList>
    </citation>
    <scope>NUCLEOTIDE SEQUENCE [LARGE SCALE GENOMIC DNA]</scope>
    <source>
        <strain evidence="2">Lab_2022b</strain>
    </source>
</reference>
<sequence length="231" mass="27170">MFSSLLRHITSSALKKGGSFHKLHSLSSQCSQVKVYSIPTSSNGLILKLNSTTDYTPNFKPVKPLILDNPSIKNTFIKEIPFIPNLSYTENTIFNKIIEEEPTQIIEKQAARLIVIRRRKMKRHKLKKLRRKMKFEWAKVRQRRELKKEKLFQAELMGKIKETERFDPALYAAEKIKKANEVLLPKLWRGKRLPEFIIKELIIESANKKAKRLERIERRKKISLKVSDYKV</sequence>
<dbReference type="InterPro" id="IPR013177">
    <property type="entry name" value="Ribosomal_mS38_C"/>
</dbReference>
<evidence type="ECO:0000313" key="2">
    <source>
        <dbReference type="EMBL" id="KAK9505566.1"/>
    </source>
</evidence>
<gene>
    <name evidence="2" type="ORF">O3M35_009586</name>
</gene>
<evidence type="ECO:0000259" key="1">
    <source>
        <dbReference type="SMART" id="SM01155"/>
    </source>
</evidence>
<accession>A0AAW1D3H6</accession>
<organism evidence="2 3">
    <name type="scientific">Rhynocoris fuscipes</name>
    <dbReference type="NCBI Taxonomy" id="488301"/>
    <lineage>
        <taxon>Eukaryota</taxon>
        <taxon>Metazoa</taxon>
        <taxon>Ecdysozoa</taxon>
        <taxon>Arthropoda</taxon>
        <taxon>Hexapoda</taxon>
        <taxon>Insecta</taxon>
        <taxon>Pterygota</taxon>
        <taxon>Neoptera</taxon>
        <taxon>Paraneoptera</taxon>
        <taxon>Hemiptera</taxon>
        <taxon>Heteroptera</taxon>
        <taxon>Panheteroptera</taxon>
        <taxon>Cimicomorpha</taxon>
        <taxon>Reduviidae</taxon>
        <taxon>Harpactorinae</taxon>
        <taxon>Harpactorini</taxon>
        <taxon>Rhynocoris</taxon>
    </lineage>
</organism>
<dbReference type="Pfam" id="PF08213">
    <property type="entry name" value="COX24_C"/>
    <property type="match status" value="1"/>
</dbReference>
<name>A0AAW1D3H6_9HEMI</name>
<keyword evidence="3" id="KW-1185">Reference proteome</keyword>
<dbReference type="EMBL" id="JAPXFL010000006">
    <property type="protein sequence ID" value="KAK9505566.1"/>
    <property type="molecule type" value="Genomic_DNA"/>
</dbReference>
<comment type="caution">
    <text evidence="2">The sequence shown here is derived from an EMBL/GenBank/DDBJ whole genome shotgun (WGS) entry which is preliminary data.</text>
</comment>
<proteinExistence type="predicted"/>
<dbReference type="SMART" id="SM01155">
    <property type="entry name" value="DUF1713"/>
    <property type="match status" value="1"/>
</dbReference>
<dbReference type="Proteomes" id="UP001461498">
    <property type="component" value="Unassembled WGS sequence"/>
</dbReference>
<evidence type="ECO:0000313" key="3">
    <source>
        <dbReference type="Proteomes" id="UP001461498"/>
    </source>
</evidence>
<dbReference type="AlphaFoldDB" id="A0AAW1D3H6"/>